<protein>
    <recommendedName>
        <fullName evidence="3">Granulins domain-containing protein</fullName>
    </recommendedName>
</protein>
<dbReference type="EMBL" id="JAZGUE010000004">
    <property type="protein sequence ID" value="KAL2267918.1"/>
    <property type="molecule type" value="Genomic_DNA"/>
</dbReference>
<dbReference type="GeneID" id="98126412"/>
<accession>A0ABR4DC59</accession>
<comment type="caution">
    <text evidence="1">The sequence shown here is derived from an EMBL/GenBank/DDBJ whole genome shotgun (WGS) entry which is preliminary data.</text>
</comment>
<evidence type="ECO:0008006" key="3">
    <source>
        <dbReference type="Google" id="ProtNLM"/>
    </source>
</evidence>
<sequence length="164" mass="17633">MAGSYESFPSTLFWRSIKGRPLLTGIQTTSIQEFFFPRHPTLLITFFPSSTVTPYRHHTTMRIARLTSRALAGGLLWKPLPDRGLHSPSDSRLAIRQEACDEGFETCSSGCMPAGSECCASLGDDMFCEAGTYCTGLGSCCPDGETCDGPTTGCTEGTVDCHGS</sequence>
<dbReference type="Proteomes" id="UP001600064">
    <property type="component" value="Unassembled WGS sequence"/>
</dbReference>
<gene>
    <name evidence="1" type="ORF">VTJ83DRAFT_5195</name>
</gene>
<keyword evidence="2" id="KW-1185">Reference proteome</keyword>
<evidence type="ECO:0000313" key="2">
    <source>
        <dbReference type="Proteomes" id="UP001600064"/>
    </source>
</evidence>
<name>A0ABR4DC59_9PEZI</name>
<organism evidence="1 2">
    <name type="scientific">Remersonia thermophila</name>
    <dbReference type="NCBI Taxonomy" id="72144"/>
    <lineage>
        <taxon>Eukaryota</taxon>
        <taxon>Fungi</taxon>
        <taxon>Dikarya</taxon>
        <taxon>Ascomycota</taxon>
        <taxon>Pezizomycotina</taxon>
        <taxon>Sordariomycetes</taxon>
        <taxon>Sordariomycetidae</taxon>
        <taxon>Sordariales</taxon>
        <taxon>Sordariales incertae sedis</taxon>
        <taxon>Remersonia</taxon>
    </lineage>
</organism>
<reference evidence="1 2" key="1">
    <citation type="journal article" date="2024" name="Commun. Biol.">
        <title>Comparative genomic analysis of thermophilic fungi reveals convergent evolutionary adaptations and gene losses.</title>
        <authorList>
            <person name="Steindorff A.S."/>
            <person name="Aguilar-Pontes M.V."/>
            <person name="Robinson A.J."/>
            <person name="Andreopoulos B."/>
            <person name="LaButti K."/>
            <person name="Kuo A."/>
            <person name="Mondo S."/>
            <person name="Riley R."/>
            <person name="Otillar R."/>
            <person name="Haridas S."/>
            <person name="Lipzen A."/>
            <person name="Grimwood J."/>
            <person name="Schmutz J."/>
            <person name="Clum A."/>
            <person name="Reid I.D."/>
            <person name="Moisan M.C."/>
            <person name="Butler G."/>
            <person name="Nguyen T.T.M."/>
            <person name="Dewar K."/>
            <person name="Conant G."/>
            <person name="Drula E."/>
            <person name="Henrissat B."/>
            <person name="Hansel C."/>
            <person name="Singer S."/>
            <person name="Hutchinson M.I."/>
            <person name="de Vries R.P."/>
            <person name="Natvig D.O."/>
            <person name="Powell A.J."/>
            <person name="Tsang A."/>
            <person name="Grigoriev I.V."/>
        </authorList>
    </citation>
    <scope>NUCLEOTIDE SEQUENCE [LARGE SCALE GENOMIC DNA]</scope>
    <source>
        <strain evidence="1 2">ATCC 22073</strain>
    </source>
</reference>
<proteinExistence type="predicted"/>
<evidence type="ECO:0000313" key="1">
    <source>
        <dbReference type="EMBL" id="KAL2267918.1"/>
    </source>
</evidence>
<dbReference type="RefSeq" id="XP_070866645.1">
    <property type="nucleotide sequence ID" value="XM_071011768.1"/>
</dbReference>